<feature type="domain" description="CWH43-like N-terminal" evidence="6">
    <location>
        <begin position="16"/>
        <end position="240"/>
    </location>
</feature>
<feature type="transmembrane region" description="Helical" evidence="5">
    <location>
        <begin position="17"/>
        <end position="40"/>
    </location>
</feature>
<feature type="transmembrane region" description="Helical" evidence="5">
    <location>
        <begin position="145"/>
        <end position="169"/>
    </location>
</feature>
<dbReference type="EMBL" id="CP028775">
    <property type="protein sequence ID" value="AWU76378.1"/>
    <property type="molecule type" value="Genomic_DNA"/>
</dbReference>
<evidence type="ECO:0000313" key="7">
    <source>
        <dbReference type="EMBL" id="AWU76378.1"/>
    </source>
</evidence>
<accession>A0A2U9R5U5</accession>
<dbReference type="AlphaFoldDB" id="A0A2U9R5U5"/>
<proteinExistence type="predicted"/>
<feature type="transmembrane region" description="Helical" evidence="5">
    <location>
        <begin position="213"/>
        <end position="237"/>
    </location>
</feature>
<evidence type="ECO:0000256" key="5">
    <source>
        <dbReference type="SAM" id="Phobius"/>
    </source>
</evidence>
<evidence type="ECO:0000256" key="1">
    <source>
        <dbReference type="ARBA" id="ARBA00004127"/>
    </source>
</evidence>
<dbReference type="Proteomes" id="UP000249293">
    <property type="component" value="Chromosome 3"/>
</dbReference>
<sequence length="313" mass="36272">MKIGALNLPNVSPGKAWILPFLAVFFWYAMLISLMICWFVQGRPILDTDHTEMPHYIVYLSNIGATNLQPIFICGSLFMGIFFVWAVIEDYYLRTPERKYFPPIFHWFLTAVHALAIALSIIASLCILMASCLKDNWQYSRPHSVFVVLFVIFVFSYLCAHMLTYIIYYKHYGVKFYRNMIIIKVIWIAIAIVFVVTYGAFMGKGNSGGRHSIWWGYSAIMEWVLVFWYGLMFPLLMADLNVKNYGNQAEYLMGQGNEAGSASGSGNDDYDMERITKQETWDNHNPFDNRYENEHTTGVQENLTQGYNNRQFL</sequence>
<dbReference type="PANTHER" id="PTHR21324">
    <property type="entry name" value="FASTING-INDUCIBLE INTEGRAL MEMBRANE PROTEIN TM6P1-RELATED"/>
    <property type="match status" value="1"/>
</dbReference>
<organism evidence="7 8">
    <name type="scientific">Pichia kudriavzevii</name>
    <name type="common">Yeast</name>
    <name type="synonym">Issatchenkia orientalis</name>
    <dbReference type="NCBI Taxonomy" id="4909"/>
    <lineage>
        <taxon>Eukaryota</taxon>
        <taxon>Fungi</taxon>
        <taxon>Dikarya</taxon>
        <taxon>Ascomycota</taxon>
        <taxon>Saccharomycotina</taxon>
        <taxon>Pichiomycetes</taxon>
        <taxon>Pichiales</taxon>
        <taxon>Pichiaceae</taxon>
        <taxon>Pichia</taxon>
    </lineage>
</organism>
<dbReference type="GO" id="GO:0005886">
    <property type="term" value="C:plasma membrane"/>
    <property type="evidence" value="ECO:0007669"/>
    <property type="project" value="TreeGrafter"/>
</dbReference>
<keyword evidence="2 5" id="KW-0812">Transmembrane</keyword>
<dbReference type="RefSeq" id="XP_029321855.1">
    <property type="nucleotide sequence ID" value="XM_029465995.1"/>
</dbReference>
<evidence type="ECO:0000313" key="8">
    <source>
        <dbReference type="Proteomes" id="UP000249293"/>
    </source>
</evidence>
<feature type="transmembrane region" description="Helical" evidence="5">
    <location>
        <begin position="70"/>
        <end position="88"/>
    </location>
</feature>
<reference evidence="7 8" key="1">
    <citation type="submission" date="2018-06" db="EMBL/GenBank/DDBJ databases">
        <title>Population genomics shows no distinction between pathogenic Candida krusei and environmental Pichia kudriavzevii: One species, four names.</title>
        <authorList>
            <person name="Douglass A.P."/>
            <person name="Offei B."/>
            <person name="Braun-Galleani S."/>
            <person name="Coughlan A.Y."/>
            <person name="Martos A."/>
            <person name="Ortiz-Merino R.A."/>
            <person name="Byrne K.P."/>
            <person name="Wolfe K.H."/>
        </authorList>
    </citation>
    <scope>NUCLEOTIDE SEQUENCE [LARGE SCALE GENOMIC DNA]</scope>
    <source>
        <strain evidence="7 8">CBS573</strain>
    </source>
</reference>
<dbReference type="KEGG" id="pkz:C5L36_0C03180"/>
<dbReference type="GO" id="GO:0012505">
    <property type="term" value="C:endomembrane system"/>
    <property type="evidence" value="ECO:0007669"/>
    <property type="project" value="UniProtKB-SubCell"/>
</dbReference>
<dbReference type="STRING" id="4909.A0A2U9R5U5"/>
<evidence type="ECO:0000259" key="6">
    <source>
        <dbReference type="Pfam" id="PF10277"/>
    </source>
</evidence>
<feature type="transmembrane region" description="Helical" evidence="5">
    <location>
        <begin position="181"/>
        <end position="201"/>
    </location>
</feature>
<keyword evidence="3 5" id="KW-1133">Transmembrane helix</keyword>
<dbReference type="Pfam" id="PF10277">
    <property type="entry name" value="Frag1"/>
    <property type="match status" value="1"/>
</dbReference>
<dbReference type="InterPro" id="IPR050911">
    <property type="entry name" value="DRAM/TMEM150_Autophagy_Mod"/>
</dbReference>
<dbReference type="GeneID" id="40384173"/>
<feature type="transmembrane region" description="Helical" evidence="5">
    <location>
        <begin position="108"/>
        <end position="133"/>
    </location>
</feature>
<dbReference type="OrthoDB" id="10032492at2759"/>
<name>A0A2U9R5U5_PICKU</name>
<dbReference type="InterPro" id="IPR019402">
    <property type="entry name" value="CWH43_N"/>
</dbReference>
<dbReference type="PANTHER" id="PTHR21324:SF2">
    <property type="entry name" value="EG:22E5.9 PROTEIN"/>
    <property type="match status" value="1"/>
</dbReference>
<keyword evidence="8" id="KW-1185">Reference proteome</keyword>
<evidence type="ECO:0000256" key="4">
    <source>
        <dbReference type="ARBA" id="ARBA00023136"/>
    </source>
</evidence>
<evidence type="ECO:0000256" key="2">
    <source>
        <dbReference type="ARBA" id="ARBA00022692"/>
    </source>
</evidence>
<comment type="subcellular location">
    <subcellularLocation>
        <location evidence="1">Endomembrane system</location>
        <topology evidence="1">Multi-pass membrane protein</topology>
    </subcellularLocation>
</comment>
<keyword evidence="4 5" id="KW-0472">Membrane</keyword>
<dbReference type="VEuPathDB" id="FungiDB:C5L36_0C03180"/>
<evidence type="ECO:0000256" key="3">
    <source>
        <dbReference type="ARBA" id="ARBA00022989"/>
    </source>
</evidence>
<gene>
    <name evidence="7" type="ORF">C5L36_0C03180</name>
</gene>
<protein>
    <recommendedName>
        <fullName evidence="6">CWH43-like N-terminal domain-containing protein</fullName>
    </recommendedName>
</protein>